<comment type="caution">
    <text evidence="3">The sequence shown here is derived from an EMBL/GenBank/DDBJ whole genome shotgun (WGS) entry which is preliminary data.</text>
</comment>
<feature type="compositionally biased region" description="Gly residues" evidence="1">
    <location>
        <begin position="171"/>
        <end position="222"/>
    </location>
</feature>
<feature type="region of interest" description="Disordered" evidence="1">
    <location>
        <begin position="119"/>
        <end position="222"/>
    </location>
</feature>
<feature type="chain" id="PRO_5016381569" evidence="2">
    <location>
        <begin position="44"/>
        <end position="222"/>
    </location>
</feature>
<gene>
    <name evidence="3" type="ORF">CH341_30995</name>
</gene>
<name>A0A327KC76_9BRAD</name>
<evidence type="ECO:0000313" key="4">
    <source>
        <dbReference type="Proteomes" id="UP000249130"/>
    </source>
</evidence>
<feature type="compositionally biased region" description="Basic and acidic residues" evidence="1">
    <location>
        <begin position="119"/>
        <end position="137"/>
    </location>
</feature>
<accession>A0A327KC76</accession>
<protein>
    <submittedName>
        <fullName evidence="3">Uncharacterized protein</fullName>
    </submittedName>
</protein>
<reference evidence="3 4" key="1">
    <citation type="submission" date="2017-07" db="EMBL/GenBank/DDBJ databases">
        <title>Draft Genome Sequences of Select Purple Nonsulfur Bacteria.</title>
        <authorList>
            <person name="Lasarre B."/>
            <person name="Mckinlay J.B."/>
        </authorList>
    </citation>
    <scope>NUCLEOTIDE SEQUENCE [LARGE SCALE GENOMIC DNA]</scope>
    <source>
        <strain evidence="3 4">DSM 5909</strain>
    </source>
</reference>
<evidence type="ECO:0000256" key="1">
    <source>
        <dbReference type="SAM" id="MobiDB-lite"/>
    </source>
</evidence>
<dbReference type="AlphaFoldDB" id="A0A327KC76"/>
<keyword evidence="4" id="KW-1185">Reference proteome</keyword>
<organism evidence="3 4">
    <name type="scientific">Rhodoplanes roseus</name>
    <dbReference type="NCBI Taxonomy" id="29409"/>
    <lineage>
        <taxon>Bacteria</taxon>
        <taxon>Pseudomonadati</taxon>
        <taxon>Pseudomonadota</taxon>
        <taxon>Alphaproteobacteria</taxon>
        <taxon>Hyphomicrobiales</taxon>
        <taxon>Nitrobacteraceae</taxon>
        <taxon>Rhodoplanes</taxon>
    </lineage>
</organism>
<proteinExistence type="predicted"/>
<dbReference type="EMBL" id="NPEX01000561">
    <property type="protein sequence ID" value="RAI35245.1"/>
    <property type="molecule type" value="Genomic_DNA"/>
</dbReference>
<evidence type="ECO:0000313" key="3">
    <source>
        <dbReference type="EMBL" id="RAI35245.1"/>
    </source>
</evidence>
<evidence type="ECO:0000256" key="2">
    <source>
        <dbReference type="SAM" id="SignalP"/>
    </source>
</evidence>
<feature type="compositionally biased region" description="Gly residues" evidence="1">
    <location>
        <begin position="148"/>
        <end position="162"/>
    </location>
</feature>
<keyword evidence="2" id="KW-0732">Signal</keyword>
<feature type="signal peptide" evidence="2">
    <location>
        <begin position="1"/>
        <end position="43"/>
    </location>
</feature>
<dbReference type="RefSeq" id="WP_170149885.1">
    <property type="nucleotide sequence ID" value="NZ_NPEX01000561.1"/>
</dbReference>
<dbReference type="Proteomes" id="UP000249130">
    <property type="component" value="Unassembled WGS sequence"/>
</dbReference>
<sequence>MQQALNRAEAEALAPHKENQMKRHLLGFAVAAAALSFSPALHAAPLGATGAARAAADAIDVTESVQFLYGGRRYCWYDGGWHGPGWYRCGFAWRRGFGWGGPLGWHGWSRGGPGPRRHYGEGYRRFDGGPQRGRPEMGRGPGPDRMGRGGPPGMRDGGGPGMRQGVAPGSPRGGMTGGGPRGGGTTGMGGGGGRGPTGGGGPAAGAGGGGGRGPGGGGGPGR</sequence>